<name>A0A6G1X4Z6_9BACI</name>
<dbReference type="AlphaFoldDB" id="A0A6G1X4Z6"/>
<dbReference type="EMBL" id="WJNH01000003">
    <property type="protein sequence ID" value="MRG86071.1"/>
    <property type="molecule type" value="Genomic_DNA"/>
</dbReference>
<keyword evidence="2" id="KW-1185">Reference proteome</keyword>
<sequence length="126" mass="14465">MKKLFKILMIVLVLSIGFLIIRFGSALTQEGNPIPILTSIAKLELSNRDYQLVTETSNESTYISQNVADSDYLVIKQFMEDHGWGFKEQLGSGLVFVKDNETRLIETRLYSKHYFLWSVPRMNLAS</sequence>
<dbReference type="Proteomes" id="UP000480185">
    <property type="component" value="Unassembled WGS sequence"/>
</dbReference>
<reference evidence="1 2" key="1">
    <citation type="submission" date="2019-11" db="EMBL/GenBank/DDBJ databases">
        <authorList>
            <person name="Li J."/>
        </authorList>
    </citation>
    <scope>NUCLEOTIDE SEQUENCE [LARGE SCALE GENOMIC DNA]</scope>
    <source>
        <strain evidence="1 2">J4</strain>
    </source>
</reference>
<dbReference type="OrthoDB" id="6194834at2"/>
<proteinExistence type="predicted"/>
<gene>
    <name evidence="1" type="ORF">GH754_06990</name>
</gene>
<evidence type="ECO:0000313" key="1">
    <source>
        <dbReference type="EMBL" id="MRG86071.1"/>
    </source>
</evidence>
<evidence type="ECO:0000313" key="2">
    <source>
        <dbReference type="Proteomes" id="UP000480185"/>
    </source>
</evidence>
<protein>
    <submittedName>
        <fullName evidence="1">Uncharacterized protein</fullName>
    </submittedName>
</protein>
<comment type="caution">
    <text evidence="1">The sequence shown here is derived from an EMBL/GenBank/DDBJ whole genome shotgun (WGS) entry which is preliminary data.</text>
</comment>
<accession>A0A6G1X4Z6</accession>
<organism evidence="1 2">
    <name type="scientific">Salinibacillus xinjiangensis</name>
    <dbReference type="NCBI Taxonomy" id="1229268"/>
    <lineage>
        <taxon>Bacteria</taxon>
        <taxon>Bacillati</taxon>
        <taxon>Bacillota</taxon>
        <taxon>Bacilli</taxon>
        <taxon>Bacillales</taxon>
        <taxon>Bacillaceae</taxon>
        <taxon>Salinibacillus</taxon>
    </lineage>
</organism>